<dbReference type="GO" id="GO:0042026">
    <property type="term" value="P:protein refolding"/>
    <property type="evidence" value="ECO:0007669"/>
    <property type="project" value="TreeGrafter"/>
</dbReference>
<dbReference type="PRINTS" id="PR00625">
    <property type="entry name" value="JDOMAIN"/>
</dbReference>
<dbReference type="CDD" id="cd10747">
    <property type="entry name" value="DnaJ_C"/>
    <property type="match status" value="1"/>
</dbReference>
<dbReference type="PANTHER" id="PTHR43096:SF52">
    <property type="entry name" value="DNAJ HOMOLOG 1, MITOCHONDRIAL-RELATED"/>
    <property type="match status" value="1"/>
</dbReference>
<dbReference type="EMBL" id="LCNH01000002">
    <property type="protein sequence ID" value="KKU51432.1"/>
    <property type="molecule type" value="Genomic_DNA"/>
</dbReference>
<protein>
    <submittedName>
        <fullName evidence="3">Chaperone protein DnaJ</fullName>
    </submittedName>
</protein>
<dbReference type="InterPro" id="IPR002939">
    <property type="entry name" value="DnaJ_C"/>
</dbReference>
<evidence type="ECO:0000313" key="3">
    <source>
        <dbReference type="EMBL" id="KKU51432.1"/>
    </source>
</evidence>
<dbReference type="GO" id="GO:0005737">
    <property type="term" value="C:cytoplasm"/>
    <property type="evidence" value="ECO:0007669"/>
    <property type="project" value="TreeGrafter"/>
</dbReference>
<dbReference type="Pfam" id="PF01556">
    <property type="entry name" value="DnaJ_C"/>
    <property type="match status" value="1"/>
</dbReference>
<dbReference type="PATRIC" id="fig|1619122.3.peg.65"/>
<dbReference type="STRING" id="1619122.UX73_C0002G0032"/>
<dbReference type="SUPFAM" id="SSF49493">
    <property type="entry name" value="HSP40/DnaJ peptide-binding domain"/>
    <property type="match status" value="2"/>
</dbReference>
<evidence type="ECO:0000313" key="4">
    <source>
        <dbReference type="Proteomes" id="UP000034873"/>
    </source>
</evidence>
<dbReference type="PROSITE" id="PS50076">
    <property type="entry name" value="DNAJ_2"/>
    <property type="match status" value="1"/>
</dbReference>
<accession>A0A0G1R2T8</accession>
<proteinExistence type="predicted"/>
<dbReference type="Gene3D" id="1.10.287.110">
    <property type="entry name" value="DnaJ domain"/>
    <property type="match status" value="1"/>
</dbReference>
<dbReference type="Gene3D" id="2.60.260.20">
    <property type="entry name" value="Urease metallochaperone UreE, N-terminal domain"/>
    <property type="match status" value="2"/>
</dbReference>
<dbReference type="InterPro" id="IPR001623">
    <property type="entry name" value="DnaJ_domain"/>
</dbReference>
<evidence type="ECO:0000256" key="1">
    <source>
        <dbReference type="ARBA" id="ARBA00023186"/>
    </source>
</evidence>
<dbReference type="InterPro" id="IPR036869">
    <property type="entry name" value="J_dom_sf"/>
</dbReference>
<dbReference type="CDD" id="cd06257">
    <property type="entry name" value="DnaJ"/>
    <property type="match status" value="1"/>
</dbReference>
<dbReference type="Proteomes" id="UP000034873">
    <property type="component" value="Unassembled WGS sequence"/>
</dbReference>
<dbReference type="InterPro" id="IPR008971">
    <property type="entry name" value="HSP40/DnaJ_pept-bd"/>
</dbReference>
<reference evidence="3 4" key="1">
    <citation type="journal article" date="2015" name="Nature">
        <title>rRNA introns, odd ribosomes, and small enigmatic genomes across a large radiation of phyla.</title>
        <authorList>
            <person name="Brown C.T."/>
            <person name="Hug L.A."/>
            <person name="Thomas B.C."/>
            <person name="Sharon I."/>
            <person name="Castelle C.J."/>
            <person name="Singh A."/>
            <person name="Wilkins M.J."/>
            <person name="Williams K.H."/>
            <person name="Banfield J.F."/>
        </authorList>
    </citation>
    <scope>NUCLEOTIDE SEQUENCE [LARGE SCALE GENOMIC DNA]</scope>
</reference>
<dbReference type="GO" id="GO:0051082">
    <property type="term" value="F:unfolded protein binding"/>
    <property type="evidence" value="ECO:0007669"/>
    <property type="project" value="InterPro"/>
</dbReference>
<organism evidence="3 4">
    <name type="scientific">candidate division WWE3 bacterium GW2011_GWC1_47_10</name>
    <dbReference type="NCBI Taxonomy" id="1619122"/>
    <lineage>
        <taxon>Bacteria</taxon>
        <taxon>Katanobacteria</taxon>
    </lineage>
</organism>
<evidence type="ECO:0000259" key="2">
    <source>
        <dbReference type="PROSITE" id="PS50076"/>
    </source>
</evidence>
<dbReference type="AlphaFoldDB" id="A0A0G1R2T8"/>
<dbReference type="SUPFAM" id="SSF46565">
    <property type="entry name" value="Chaperone J-domain"/>
    <property type="match status" value="1"/>
</dbReference>
<dbReference type="SMART" id="SM00271">
    <property type="entry name" value="DnaJ"/>
    <property type="match status" value="1"/>
</dbReference>
<name>A0A0G1R2T8_UNCKA</name>
<dbReference type="Pfam" id="PF00226">
    <property type="entry name" value="DnaJ"/>
    <property type="match status" value="1"/>
</dbReference>
<sequence length="307" mass="33194">MQNKRDYYEILGISKSASQDEVKNAYRNLARKHHPDMAAPADKAEAERRFKEINEAYQVLGAAQKRKSYDQFGHAGAGFGSGDSRGFGGFGSQYGPFTYSYTSGAGGDFEGFDPFDIFEQAFGFRGFGGSRGPRKGKNLYYELNVDFADAVRGAEKVVSVESGKVTIKIPAGVRNGTELRFEGRGLPGPNGMSPGDLYITARVTTPARFQRADDDLATAIELDFAQAALGAVVEVPVVDATSHTGVGTAKLKIPAGTQPGTQFRLKAKGMPKLRGAGVGDVFVSVFVKIPKKLSREQKRLLEEYGRL</sequence>
<feature type="domain" description="J" evidence="2">
    <location>
        <begin position="6"/>
        <end position="73"/>
    </location>
</feature>
<comment type="caution">
    <text evidence="3">The sequence shown here is derived from an EMBL/GenBank/DDBJ whole genome shotgun (WGS) entry which is preliminary data.</text>
</comment>
<gene>
    <name evidence="3" type="ORF">UX73_C0002G0032</name>
</gene>
<keyword evidence="1" id="KW-0143">Chaperone</keyword>
<dbReference type="PANTHER" id="PTHR43096">
    <property type="entry name" value="DNAJ HOMOLOG 1, MITOCHONDRIAL-RELATED"/>
    <property type="match status" value="1"/>
</dbReference>